<dbReference type="InterPro" id="IPR006528">
    <property type="entry name" value="Phage_head_morphogenesis_dom"/>
</dbReference>
<organism evidence="2">
    <name type="scientific">Siphoviridae sp. ctWdm1</name>
    <dbReference type="NCBI Taxonomy" id="2827883"/>
    <lineage>
        <taxon>Viruses</taxon>
        <taxon>Duplodnaviria</taxon>
        <taxon>Heunggongvirae</taxon>
        <taxon>Uroviricota</taxon>
        <taxon>Caudoviricetes</taxon>
    </lineage>
</organism>
<proteinExistence type="predicted"/>
<accession>A0A8S5RYD3</accession>
<feature type="domain" description="Phage head morphogenesis" evidence="1">
    <location>
        <begin position="195"/>
        <end position="299"/>
    </location>
</feature>
<sequence length="616" mass="71606">MNNEQYWQKRAKEREEKWLNKSKSEIETEIKNLYIRALRNIEKDINDLYERFSDENGLSLADAKKLITSNEYSVWRMDIEDYVKQANIDKEILKELNTLAMRSRISRLDKLQAEILVELSKMADGYDSKLTEYLKKALTDNYYQSVFDICKGINILMPVSILDQEAIEDIIRTSWSGKQFSKRIWNNTTKLSKVLKKEISDAIIRGINAREMATVISKKMNSGYKQAITLVRSELNYVNNQAGLKSIKDSGGQEYRFIATLDRRTSEKCRKLDNTIHKVDEGVPGSNMPPMHPRCRSTISITNLTTSTVRKRISRLNGEIKYVPADMNYSDWEKIYIKKSMTLNEWENNSNNIKLSLKEKISNIDLKTCTKDDIINIGTEVCNRFNIIDNIGNKEKLKEIFSNFREMGGEVGKNQWAKGCNTITKQQLSEAFSYYPKDWAEYLVNNNKKLYTSITPNRGFFTKGAVTPSGRYYATKYENYEEDYISIHMTGQRKQTPYHELGHYVEFFNKDALRISKEFIKARTKNENYIKLTDLFHGLGFSNKEIVKPDDFITPYIGKEYKEASEVLSMGLEVLYEPSEILKKIEVVDGKYQPIYAKIEDDMEFLYLIVGLILKA</sequence>
<dbReference type="NCBIfam" id="TIGR01641">
    <property type="entry name" value="phageSPP1_gp7"/>
    <property type="match status" value="1"/>
</dbReference>
<evidence type="ECO:0000313" key="2">
    <source>
        <dbReference type="EMBL" id="DAF43523.1"/>
    </source>
</evidence>
<dbReference type="Pfam" id="PF04233">
    <property type="entry name" value="Phage_Mu_F"/>
    <property type="match status" value="1"/>
</dbReference>
<evidence type="ECO:0000259" key="1">
    <source>
        <dbReference type="Pfam" id="PF04233"/>
    </source>
</evidence>
<name>A0A8S5RYD3_9CAUD</name>
<protein>
    <submittedName>
        <fullName evidence="2">Minor capsid protein</fullName>
    </submittedName>
</protein>
<reference evidence="2" key="1">
    <citation type="journal article" date="2021" name="Proc. Natl. Acad. Sci. U.S.A.">
        <title>A Catalog of Tens of Thousands of Viruses from Human Metagenomes Reveals Hidden Associations with Chronic Diseases.</title>
        <authorList>
            <person name="Tisza M.J."/>
            <person name="Buck C.B."/>
        </authorList>
    </citation>
    <scope>NUCLEOTIDE SEQUENCE</scope>
    <source>
        <strain evidence="2">CtWdm1</strain>
    </source>
</reference>
<dbReference type="EMBL" id="BK032509">
    <property type="protein sequence ID" value="DAF43523.1"/>
    <property type="molecule type" value="Genomic_DNA"/>
</dbReference>